<name>A0A9D3X376_9SAUR</name>
<reference evidence="1" key="1">
    <citation type="submission" date="2021-09" db="EMBL/GenBank/DDBJ databases">
        <title>The genome of Mauremys mutica provides insights into the evolution of semi-aquatic lifestyle.</title>
        <authorList>
            <person name="Gong S."/>
            <person name="Gao Y."/>
        </authorList>
    </citation>
    <scope>NUCLEOTIDE SEQUENCE</scope>
    <source>
        <strain evidence="1">MM-2020</strain>
        <tissue evidence="1">Muscle</tissue>
    </source>
</reference>
<evidence type="ECO:0000313" key="2">
    <source>
        <dbReference type="Proteomes" id="UP000827986"/>
    </source>
</evidence>
<accession>A0A9D3X376</accession>
<dbReference type="Proteomes" id="UP000827986">
    <property type="component" value="Unassembled WGS sequence"/>
</dbReference>
<evidence type="ECO:0000313" key="1">
    <source>
        <dbReference type="EMBL" id="KAH1172954.1"/>
    </source>
</evidence>
<comment type="caution">
    <text evidence="1">The sequence shown here is derived from an EMBL/GenBank/DDBJ whole genome shotgun (WGS) entry which is preliminary data.</text>
</comment>
<proteinExistence type="predicted"/>
<gene>
    <name evidence="1" type="ORF">KIL84_016793</name>
</gene>
<dbReference type="EMBL" id="JAHDVG010000482">
    <property type="protein sequence ID" value="KAH1172954.1"/>
    <property type="molecule type" value="Genomic_DNA"/>
</dbReference>
<dbReference type="AlphaFoldDB" id="A0A9D3X376"/>
<organism evidence="1 2">
    <name type="scientific">Mauremys mutica</name>
    <name type="common">yellowpond turtle</name>
    <dbReference type="NCBI Taxonomy" id="74926"/>
    <lineage>
        <taxon>Eukaryota</taxon>
        <taxon>Metazoa</taxon>
        <taxon>Chordata</taxon>
        <taxon>Craniata</taxon>
        <taxon>Vertebrata</taxon>
        <taxon>Euteleostomi</taxon>
        <taxon>Archelosauria</taxon>
        <taxon>Testudinata</taxon>
        <taxon>Testudines</taxon>
        <taxon>Cryptodira</taxon>
        <taxon>Durocryptodira</taxon>
        <taxon>Testudinoidea</taxon>
        <taxon>Geoemydidae</taxon>
        <taxon>Geoemydinae</taxon>
        <taxon>Mauremys</taxon>
    </lineage>
</organism>
<protein>
    <submittedName>
        <fullName evidence="1">Uncharacterized protein</fullName>
    </submittedName>
</protein>
<keyword evidence="2" id="KW-1185">Reference proteome</keyword>
<sequence>MNGRKSICVVNEKAKEDSLFLCVQFTRNMSIFSACCCSLFGSVPDASHLASSFQIPKAWSCRNVALQICDVSFRSDYFIELSGILRETIRVLKPTKSLRMTFTTR</sequence>